<dbReference type="InterPro" id="IPR000358">
    <property type="entry name" value="RNR_small_fam"/>
</dbReference>
<reference evidence="1 2" key="1">
    <citation type="submission" date="2013-11" db="EMBL/GenBank/DDBJ databases">
        <title>Genome sequencing of Stegodyphus mimosarum.</title>
        <authorList>
            <person name="Bechsgaard J."/>
        </authorList>
    </citation>
    <scope>NUCLEOTIDE SEQUENCE [LARGE SCALE GENOMIC DNA]</scope>
</reference>
<organism evidence="1 2">
    <name type="scientific">Stegodyphus mimosarum</name>
    <name type="common">African social velvet spider</name>
    <dbReference type="NCBI Taxonomy" id="407821"/>
    <lineage>
        <taxon>Eukaryota</taxon>
        <taxon>Metazoa</taxon>
        <taxon>Ecdysozoa</taxon>
        <taxon>Arthropoda</taxon>
        <taxon>Chelicerata</taxon>
        <taxon>Arachnida</taxon>
        <taxon>Araneae</taxon>
        <taxon>Araneomorphae</taxon>
        <taxon>Entelegynae</taxon>
        <taxon>Eresoidea</taxon>
        <taxon>Eresidae</taxon>
        <taxon>Stegodyphus</taxon>
    </lineage>
</organism>
<gene>
    <name evidence="1" type="ORF">X975_01710</name>
</gene>
<feature type="non-terminal residue" evidence="1">
    <location>
        <position position="284"/>
    </location>
</feature>
<dbReference type="GO" id="GO:0005829">
    <property type="term" value="C:cytosol"/>
    <property type="evidence" value="ECO:0007669"/>
    <property type="project" value="TreeGrafter"/>
</dbReference>
<dbReference type="GO" id="GO:0009263">
    <property type="term" value="P:deoxyribonucleotide biosynthetic process"/>
    <property type="evidence" value="ECO:0007669"/>
    <property type="project" value="InterPro"/>
</dbReference>
<protein>
    <submittedName>
        <fullName evidence="1">Uncharacterized protein</fullName>
    </submittedName>
</protein>
<evidence type="ECO:0000313" key="2">
    <source>
        <dbReference type="Proteomes" id="UP000054359"/>
    </source>
</evidence>
<dbReference type="OrthoDB" id="6432804at2759"/>
<name>A0A087TQC3_STEMI</name>
<keyword evidence="2" id="KW-1185">Reference proteome</keyword>
<accession>A0A087TQC3</accession>
<dbReference type="EMBL" id="KK116283">
    <property type="protein sequence ID" value="KFM67312.1"/>
    <property type="molecule type" value="Genomic_DNA"/>
</dbReference>
<sequence>MVGKEALRIGALIANDVLAGENIKSAAKQRAKEEAKVLAAKAVRKAQIMMDVTLNERLVSSSSNTYPYRDYIETLLNHSYDSKTSKLTAEMSDKDLEKRSSFFKLSSIVGMIGVIHFDLFHQERLLLNMVDAKLILVRSKPEFCSQGKAGHKLGLEHVSLFVRKLRVSPVVILGHAKALEKSNTKYPINRILCKVYSIPQNSMSLIQDNVLVGQMPQRIVTGCVDNDAFHGNFAKSRFEFKHYHLNFIGVYVDGQPVLYNPLEPNFDNNNYIRAYHSLFSDKSQ</sequence>
<proteinExistence type="predicted"/>
<dbReference type="PANTHER" id="PTHR23409:SF21">
    <property type="entry name" value="CAPSID PROTEIN"/>
    <property type="match status" value="1"/>
</dbReference>
<dbReference type="OMA" id="YMDLANT"/>
<dbReference type="GO" id="GO:0004748">
    <property type="term" value="F:ribonucleoside-diphosphate reductase activity, thioredoxin disulfide as acceptor"/>
    <property type="evidence" value="ECO:0007669"/>
    <property type="project" value="TreeGrafter"/>
</dbReference>
<dbReference type="PANTHER" id="PTHR23409">
    <property type="entry name" value="RIBONUCLEOSIDE-DIPHOSPHATE REDUCTASE SMALL CHAIN"/>
    <property type="match status" value="1"/>
</dbReference>
<evidence type="ECO:0000313" key="1">
    <source>
        <dbReference type="EMBL" id="KFM67312.1"/>
    </source>
</evidence>
<dbReference type="AlphaFoldDB" id="A0A087TQC3"/>
<dbReference type="Proteomes" id="UP000054359">
    <property type="component" value="Unassembled WGS sequence"/>
</dbReference>